<keyword evidence="6" id="KW-0675">Receptor</keyword>
<dbReference type="Pfam" id="PF01108">
    <property type="entry name" value="Tissue_fac"/>
    <property type="match status" value="1"/>
</dbReference>
<reference evidence="5" key="1">
    <citation type="submission" date="2024-06" db="UniProtKB">
        <authorList>
            <consortium name="RefSeq"/>
        </authorList>
    </citation>
    <scope>NUCLEOTIDE SEQUENCE [LARGE SCALE GENOMIC DNA]</scope>
</reference>
<dbReference type="InterPro" id="IPR015373">
    <property type="entry name" value="Interferon/interleukin_rcp_dom"/>
</dbReference>
<evidence type="ECO:0000256" key="2">
    <source>
        <dbReference type="SAM" id="Phobius"/>
    </source>
</evidence>
<sequence length="555" mass="61677">MSSSGCFACLLLAFLQRLDACALSFCSPALQDHLPQLQPPQNVTLFSRNFRVFLSWVPVDGYPPDVMYTVGRCNENKWELVCANITGTECEVTCTDTRDKYEACVRASSQGLVSSWKEAKRFDYAEDMELGPPNLQVNQTDTELTIGATVHSPDCKQMRFLNLKYDLSWWQAGTNDHEIYTNNDIEHSVTIKTRKYSGSYCMSARTTYTELKTFRSAYSKPLCLVLDEKIRWEVPVLMSVVLVSLLSLLTVLVFLYFYIYKAGGVRTPTALDFTNIRTAPHKPPQEYKGSILEDCVVCTVEQCIFLAPSLLEEEDSEEDGGTYGEYTERRQVGLSQECTENEADSQGHLSSASDSDARYSEDLKDLGFPCFALRDRIQEGSCPFPESRELPISDPGDLRDPGSCQRKEEPLTFGDSLLPNRSPDWSQLPTGFHSFIMPPAAQCVPAAGGRETQQPPCLRRTALLEHETDEGLPDICEGICLQSLQLAEDGGQTCSSSCENRAELVEDTAELTQPIVLGGSSEEESRAEDIHVALKAEVSQNGVGQRGGHYISRIG</sequence>
<dbReference type="Gene3D" id="2.60.40.10">
    <property type="entry name" value="Immunoglobulins"/>
    <property type="match status" value="2"/>
</dbReference>
<dbReference type="PANTHER" id="PTHR20859:SF55">
    <property type="entry name" value="INTERFERON LAMBDA RECEPTOR 1"/>
    <property type="match status" value="1"/>
</dbReference>
<evidence type="ECO:0000313" key="6">
    <source>
        <dbReference type="RefSeq" id="XP_030075362.1"/>
    </source>
</evidence>
<feature type="compositionally biased region" description="Basic and acidic residues" evidence="1">
    <location>
        <begin position="386"/>
        <end position="410"/>
    </location>
</feature>
<dbReference type="PANTHER" id="PTHR20859">
    <property type="entry name" value="INTERFERON/INTERLEUKIN RECEPTOR"/>
    <property type="match status" value="1"/>
</dbReference>
<dbReference type="InterPro" id="IPR003961">
    <property type="entry name" value="FN3_dom"/>
</dbReference>
<dbReference type="InterPro" id="IPR013783">
    <property type="entry name" value="Ig-like_fold"/>
</dbReference>
<dbReference type="PROSITE" id="PS50853">
    <property type="entry name" value="FN3"/>
    <property type="match status" value="1"/>
</dbReference>
<protein>
    <submittedName>
        <fullName evidence="6">Interferon lambda receptor 1</fullName>
    </submittedName>
</protein>
<feature type="region of interest" description="Disordered" evidence="1">
    <location>
        <begin position="382"/>
        <end position="422"/>
    </location>
</feature>
<dbReference type="SUPFAM" id="SSF49265">
    <property type="entry name" value="Fibronectin type III"/>
    <property type="match status" value="2"/>
</dbReference>
<proteinExistence type="predicted"/>
<feature type="transmembrane region" description="Helical" evidence="2">
    <location>
        <begin position="236"/>
        <end position="259"/>
    </location>
</feature>
<dbReference type="KEGG" id="muo:115480672"/>
<keyword evidence="5" id="KW-1185">Reference proteome</keyword>
<keyword evidence="2" id="KW-0472">Membrane</keyword>
<dbReference type="CTD" id="163702"/>
<keyword evidence="2" id="KW-1133">Transmembrane helix</keyword>
<dbReference type="Proteomes" id="UP000515156">
    <property type="component" value="Chromosome 11"/>
</dbReference>
<dbReference type="GeneID" id="115480672"/>
<dbReference type="RefSeq" id="XP_030075362.1">
    <property type="nucleotide sequence ID" value="XM_030219502.1"/>
</dbReference>
<feature type="signal peptide" evidence="3">
    <location>
        <begin position="1"/>
        <end position="20"/>
    </location>
</feature>
<dbReference type="InterPro" id="IPR036116">
    <property type="entry name" value="FN3_sf"/>
</dbReference>
<feature type="domain" description="Fibronectin type-III" evidence="4">
    <location>
        <begin position="39"/>
        <end position="127"/>
    </location>
</feature>
<dbReference type="InterPro" id="IPR050650">
    <property type="entry name" value="Type-II_Cytokine-TF_Rcpt"/>
</dbReference>
<dbReference type="GO" id="GO:0005886">
    <property type="term" value="C:plasma membrane"/>
    <property type="evidence" value="ECO:0007669"/>
    <property type="project" value="TreeGrafter"/>
</dbReference>
<name>A0A6P7Z7N0_9AMPH</name>
<gene>
    <name evidence="6" type="primary">IFNLR1</name>
</gene>
<feature type="chain" id="PRO_5028085323" evidence="3">
    <location>
        <begin position="21"/>
        <end position="555"/>
    </location>
</feature>
<keyword evidence="2" id="KW-0812">Transmembrane</keyword>
<dbReference type="InParanoid" id="A0A6P7Z7N0"/>
<keyword evidence="3" id="KW-0732">Signal</keyword>
<dbReference type="OrthoDB" id="10031784at2759"/>
<dbReference type="Pfam" id="PF09294">
    <property type="entry name" value="Interfer-bind"/>
    <property type="match status" value="1"/>
</dbReference>
<accession>A0A6P7Z7N0</accession>
<organism evidence="5 6">
    <name type="scientific">Microcaecilia unicolor</name>
    <dbReference type="NCBI Taxonomy" id="1415580"/>
    <lineage>
        <taxon>Eukaryota</taxon>
        <taxon>Metazoa</taxon>
        <taxon>Chordata</taxon>
        <taxon>Craniata</taxon>
        <taxon>Vertebrata</taxon>
        <taxon>Euteleostomi</taxon>
        <taxon>Amphibia</taxon>
        <taxon>Gymnophiona</taxon>
        <taxon>Siphonopidae</taxon>
        <taxon>Microcaecilia</taxon>
    </lineage>
</organism>
<evidence type="ECO:0000256" key="3">
    <source>
        <dbReference type="SAM" id="SignalP"/>
    </source>
</evidence>
<dbReference type="AlphaFoldDB" id="A0A6P7Z7N0"/>
<evidence type="ECO:0000313" key="5">
    <source>
        <dbReference type="Proteomes" id="UP000515156"/>
    </source>
</evidence>
<evidence type="ECO:0000259" key="4">
    <source>
        <dbReference type="PROSITE" id="PS50853"/>
    </source>
</evidence>
<dbReference type="GO" id="GO:0004896">
    <property type="term" value="F:cytokine receptor activity"/>
    <property type="evidence" value="ECO:0007669"/>
    <property type="project" value="TreeGrafter"/>
</dbReference>
<reference evidence="6" key="2">
    <citation type="submission" date="2025-08" db="UniProtKB">
        <authorList>
            <consortium name="RefSeq"/>
        </authorList>
    </citation>
    <scope>IDENTIFICATION</scope>
</reference>
<feature type="region of interest" description="Disordered" evidence="1">
    <location>
        <begin position="337"/>
        <end position="356"/>
    </location>
</feature>
<evidence type="ECO:0000256" key="1">
    <source>
        <dbReference type="SAM" id="MobiDB-lite"/>
    </source>
</evidence>